<evidence type="ECO:0000313" key="3">
    <source>
        <dbReference type="Proteomes" id="UP001141253"/>
    </source>
</evidence>
<keyword evidence="3" id="KW-1185">Reference proteome</keyword>
<reference evidence="2" key="2">
    <citation type="journal article" date="2023" name="Int. J. Mol. Sci.">
        <title>De Novo Assembly and Annotation of 11 Diverse Shrub Willow (Salix) Genomes Reveals Novel Gene Organization in Sex-Linked Regions.</title>
        <authorList>
            <person name="Hyden B."/>
            <person name="Feng K."/>
            <person name="Yates T.B."/>
            <person name="Jawdy S."/>
            <person name="Cereghino C."/>
            <person name="Smart L.B."/>
            <person name="Muchero W."/>
        </authorList>
    </citation>
    <scope>NUCLEOTIDE SEQUENCE</scope>
    <source>
        <tissue evidence="2">Shoot tip</tissue>
    </source>
</reference>
<dbReference type="PANTHER" id="PTHR33972">
    <property type="entry name" value="EXPRESSED PROTEIN"/>
    <property type="match status" value="1"/>
</dbReference>
<proteinExistence type="predicted"/>
<sequence length="325" mass="34948">MARSLTVSLSKTYYLTSSSSPTRCSSRLLTLRAQSNIPNRNNPSESDDSSSSSSTDPLLRKLEDAIHGIIVRRAAPDWLPFLPGSSYWVPPPRSASGSLGIAHLVEKLANPLSDEESLSTSTVRGWPSSDYFVEVTAAASPSSSSSPSTSSKSLVNALPSPISPNTADSPTPLSAAPRIASPLLFALAKGRAPPQPVEVVEDRSYSLENRHLGLSKHFLVSAFEDCLGIPLASQPNAHALWGLCSCFQSPCAVGEKTDSDPVSACLLDTDMLPTEHVKVLVSCDGWMSPDMSRFATLFLSSILLCFRLVDYGYWPRELSKMLMEG</sequence>
<feature type="region of interest" description="Disordered" evidence="1">
    <location>
        <begin position="139"/>
        <end position="173"/>
    </location>
</feature>
<evidence type="ECO:0000256" key="1">
    <source>
        <dbReference type="SAM" id="MobiDB-lite"/>
    </source>
</evidence>
<dbReference type="Proteomes" id="UP001141253">
    <property type="component" value="Chromosome 10"/>
</dbReference>
<feature type="compositionally biased region" description="Polar residues" evidence="1">
    <location>
        <begin position="33"/>
        <end position="43"/>
    </location>
</feature>
<feature type="region of interest" description="Disordered" evidence="1">
    <location>
        <begin position="32"/>
        <end position="56"/>
    </location>
</feature>
<reference evidence="2" key="1">
    <citation type="submission" date="2022-10" db="EMBL/GenBank/DDBJ databases">
        <authorList>
            <person name="Hyden B.L."/>
            <person name="Feng K."/>
            <person name="Yates T."/>
            <person name="Jawdy S."/>
            <person name="Smart L.B."/>
            <person name="Muchero W."/>
        </authorList>
    </citation>
    <scope>NUCLEOTIDE SEQUENCE</scope>
    <source>
        <tissue evidence="2">Shoot tip</tissue>
    </source>
</reference>
<evidence type="ECO:0000313" key="2">
    <source>
        <dbReference type="EMBL" id="KAJ6311214.1"/>
    </source>
</evidence>
<name>A0ABQ8ZSS1_9ROSI</name>
<organism evidence="2 3">
    <name type="scientific">Salix suchowensis</name>
    <dbReference type="NCBI Taxonomy" id="1278906"/>
    <lineage>
        <taxon>Eukaryota</taxon>
        <taxon>Viridiplantae</taxon>
        <taxon>Streptophyta</taxon>
        <taxon>Embryophyta</taxon>
        <taxon>Tracheophyta</taxon>
        <taxon>Spermatophyta</taxon>
        <taxon>Magnoliopsida</taxon>
        <taxon>eudicotyledons</taxon>
        <taxon>Gunneridae</taxon>
        <taxon>Pentapetalae</taxon>
        <taxon>rosids</taxon>
        <taxon>fabids</taxon>
        <taxon>Malpighiales</taxon>
        <taxon>Salicaceae</taxon>
        <taxon>Saliceae</taxon>
        <taxon>Salix</taxon>
    </lineage>
</organism>
<gene>
    <name evidence="2" type="ORF">OIU77_013064</name>
</gene>
<feature type="compositionally biased region" description="Low complexity" evidence="1">
    <location>
        <begin position="139"/>
        <end position="151"/>
    </location>
</feature>
<accession>A0ABQ8ZSS1</accession>
<dbReference type="EMBL" id="JAPFFI010000024">
    <property type="protein sequence ID" value="KAJ6311214.1"/>
    <property type="molecule type" value="Genomic_DNA"/>
</dbReference>
<protein>
    <submittedName>
        <fullName evidence="2">Uncharacterized protein</fullName>
    </submittedName>
</protein>
<dbReference type="PANTHER" id="PTHR33972:SF25">
    <property type="entry name" value="GENOME ASSEMBLY, CHROMOSOME: A06"/>
    <property type="match status" value="1"/>
</dbReference>
<feature type="compositionally biased region" description="Polar residues" evidence="1">
    <location>
        <begin position="163"/>
        <end position="172"/>
    </location>
</feature>
<comment type="caution">
    <text evidence="2">The sequence shown here is derived from an EMBL/GenBank/DDBJ whole genome shotgun (WGS) entry which is preliminary data.</text>
</comment>